<dbReference type="GO" id="GO:0016746">
    <property type="term" value="F:acyltransferase activity"/>
    <property type="evidence" value="ECO:0007669"/>
    <property type="project" value="UniProtKB-KW"/>
</dbReference>
<evidence type="ECO:0000313" key="4">
    <source>
        <dbReference type="Proteomes" id="UP001501175"/>
    </source>
</evidence>
<feature type="transmembrane region" description="Helical" evidence="1">
    <location>
        <begin position="303"/>
        <end position="324"/>
    </location>
</feature>
<evidence type="ECO:0000313" key="3">
    <source>
        <dbReference type="EMBL" id="GAA4460356.1"/>
    </source>
</evidence>
<dbReference type="Proteomes" id="UP001501175">
    <property type="component" value="Unassembled WGS sequence"/>
</dbReference>
<organism evidence="3 4">
    <name type="scientific">Nibrella saemangeumensis</name>
    <dbReference type="NCBI Taxonomy" id="1084526"/>
    <lineage>
        <taxon>Bacteria</taxon>
        <taxon>Pseudomonadati</taxon>
        <taxon>Bacteroidota</taxon>
        <taxon>Cytophagia</taxon>
        <taxon>Cytophagales</taxon>
        <taxon>Spirosomataceae</taxon>
        <taxon>Nibrella</taxon>
    </lineage>
</organism>
<protein>
    <submittedName>
        <fullName evidence="3">Acyltransferase</fullName>
    </submittedName>
</protein>
<feature type="transmembrane region" description="Helical" evidence="1">
    <location>
        <begin position="336"/>
        <end position="354"/>
    </location>
</feature>
<feature type="transmembrane region" description="Helical" evidence="1">
    <location>
        <begin position="238"/>
        <end position="262"/>
    </location>
</feature>
<dbReference type="PANTHER" id="PTHR23028:SF131">
    <property type="entry name" value="BLR2367 PROTEIN"/>
    <property type="match status" value="1"/>
</dbReference>
<feature type="transmembrane region" description="Helical" evidence="1">
    <location>
        <begin position="174"/>
        <end position="192"/>
    </location>
</feature>
<proteinExistence type="predicted"/>
<feature type="transmembrane region" description="Helical" evidence="1">
    <location>
        <begin position="80"/>
        <end position="101"/>
    </location>
</feature>
<feature type="domain" description="Acyltransferase 3" evidence="2">
    <location>
        <begin position="8"/>
        <end position="345"/>
    </location>
</feature>
<evidence type="ECO:0000259" key="2">
    <source>
        <dbReference type="Pfam" id="PF01757"/>
    </source>
</evidence>
<keyword evidence="3" id="KW-0012">Acyltransferase</keyword>
<sequence length="382" mass="43822">MGKRFNVLDGFRGAFALIVALYHFKPGPGVVGKTLLIANGWFFVDFFFVLSGFVIFYNYNKMSRSEEQLSFLYKRFLRLYPLHFGILLAFLVFEILKYFLYSSGHFSNPPFQDENFVSFLANIFLVQSYGLSIPALEHLSWNTPSWSISAEFFSYIVFCFTIPIISRLKVSGQLLTFLVFSLASLVFLIVANDGSTSLKIGAHFGIFRCSYSFFLGCMACIIFNEVSWYQPSRPTRNMVILFTIAEIGVLCLSLLMVCYLPWDYSYLAPVAFFLCIFVFSFELGWLSGILNNRFTQKLGTLSYSIYMVNALITVFFEILLLRVLKIKSPLLYDLMIIPYLTVIYLVSLVTYQYLEVKGKVVLQNWVDKTKKILATSTAANNR</sequence>
<name>A0ABP8N5R5_9BACT</name>
<keyword evidence="1" id="KW-1133">Transmembrane helix</keyword>
<feature type="transmembrane region" description="Helical" evidence="1">
    <location>
        <begin position="204"/>
        <end position="226"/>
    </location>
</feature>
<keyword evidence="3" id="KW-0808">Transferase</keyword>
<keyword evidence="1" id="KW-0812">Transmembrane</keyword>
<feature type="transmembrane region" description="Helical" evidence="1">
    <location>
        <begin position="146"/>
        <end position="165"/>
    </location>
</feature>
<reference evidence="4" key="1">
    <citation type="journal article" date="2019" name="Int. J. Syst. Evol. Microbiol.">
        <title>The Global Catalogue of Microorganisms (GCM) 10K type strain sequencing project: providing services to taxonomists for standard genome sequencing and annotation.</title>
        <authorList>
            <consortium name="The Broad Institute Genomics Platform"/>
            <consortium name="The Broad Institute Genome Sequencing Center for Infectious Disease"/>
            <person name="Wu L."/>
            <person name="Ma J."/>
        </authorList>
    </citation>
    <scope>NUCLEOTIDE SEQUENCE [LARGE SCALE GENOMIC DNA]</scope>
    <source>
        <strain evidence="4">JCM 17927</strain>
    </source>
</reference>
<evidence type="ECO:0000256" key="1">
    <source>
        <dbReference type="SAM" id="Phobius"/>
    </source>
</evidence>
<keyword evidence="1" id="KW-0472">Membrane</keyword>
<keyword evidence="4" id="KW-1185">Reference proteome</keyword>
<feature type="transmembrane region" description="Helical" evidence="1">
    <location>
        <begin position="268"/>
        <end position="291"/>
    </location>
</feature>
<dbReference type="RefSeq" id="WP_345245374.1">
    <property type="nucleotide sequence ID" value="NZ_BAABHD010000032.1"/>
</dbReference>
<gene>
    <name evidence="3" type="ORF">GCM10023189_35350</name>
</gene>
<dbReference type="EMBL" id="BAABHD010000032">
    <property type="protein sequence ID" value="GAA4460356.1"/>
    <property type="molecule type" value="Genomic_DNA"/>
</dbReference>
<comment type="caution">
    <text evidence="3">The sequence shown here is derived from an EMBL/GenBank/DDBJ whole genome shotgun (WGS) entry which is preliminary data.</text>
</comment>
<feature type="transmembrane region" description="Helical" evidence="1">
    <location>
        <begin position="36"/>
        <end position="59"/>
    </location>
</feature>
<dbReference type="Pfam" id="PF01757">
    <property type="entry name" value="Acyl_transf_3"/>
    <property type="match status" value="1"/>
</dbReference>
<accession>A0ABP8N5R5</accession>
<dbReference type="InterPro" id="IPR050879">
    <property type="entry name" value="Acyltransferase_3"/>
</dbReference>
<dbReference type="PANTHER" id="PTHR23028">
    <property type="entry name" value="ACETYLTRANSFERASE"/>
    <property type="match status" value="1"/>
</dbReference>
<feature type="transmembrane region" description="Helical" evidence="1">
    <location>
        <begin position="7"/>
        <end position="24"/>
    </location>
</feature>
<dbReference type="InterPro" id="IPR002656">
    <property type="entry name" value="Acyl_transf_3_dom"/>
</dbReference>